<dbReference type="Gene3D" id="3.40.50.620">
    <property type="entry name" value="HUPs"/>
    <property type="match status" value="1"/>
</dbReference>
<reference evidence="3 4" key="1">
    <citation type="journal article" date="2014" name="Int. J. Syst. Evol. Microbiol.">
        <title>Complete genome sequence of Corynebacterium casei LMG S-19264T (=DSM 44701T), isolated from a smear-ripened cheese.</title>
        <authorList>
            <consortium name="US DOE Joint Genome Institute (JGI-PGF)"/>
            <person name="Walter F."/>
            <person name="Albersmeier A."/>
            <person name="Kalinowski J."/>
            <person name="Ruckert C."/>
        </authorList>
    </citation>
    <scope>NUCLEOTIDE SEQUENCE [LARGE SCALE GENOMIC DNA]</scope>
    <source>
        <strain evidence="3 4">CGMCC 4.7215</strain>
    </source>
</reference>
<dbReference type="PANTHER" id="PTHR46268:SF6">
    <property type="entry name" value="UNIVERSAL STRESS PROTEIN UP12"/>
    <property type="match status" value="1"/>
</dbReference>
<gene>
    <name evidence="3" type="ORF">ACFQJ7_10720</name>
</gene>
<dbReference type="EMBL" id="JBHSZQ010000020">
    <property type="protein sequence ID" value="MFC7126504.1"/>
    <property type="molecule type" value="Genomic_DNA"/>
</dbReference>
<dbReference type="PANTHER" id="PTHR46268">
    <property type="entry name" value="STRESS RESPONSE PROTEIN NHAX"/>
    <property type="match status" value="1"/>
</dbReference>
<feature type="domain" description="UspA" evidence="2">
    <location>
        <begin position="1"/>
        <end position="138"/>
    </location>
</feature>
<evidence type="ECO:0000256" key="1">
    <source>
        <dbReference type="ARBA" id="ARBA00008791"/>
    </source>
</evidence>
<evidence type="ECO:0000313" key="4">
    <source>
        <dbReference type="Proteomes" id="UP001596414"/>
    </source>
</evidence>
<dbReference type="SUPFAM" id="SSF52402">
    <property type="entry name" value="Adenine nucleotide alpha hydrolases-like"/>
    <property type="match status" value="1"/>
</dbReference>
<dbReference type="InterPro" id="IPR006015">
    <property type="entry name" value="Universal_stress_UspA"/>
</dbReference>
<comment type="caution">
    <text evidence="3">The sequence shown here is derived from an EMBL/GenBank/DDBJ whole genome shotgun (WGS) entry which is preliminary data.</text>
</comment>
<dbReference type="AlphaFoldDB" id="A0ABD5X7L4"/>
<evidence type="ECO:0000313" key="3">
    <source>
        <dbReference type="EMBL" id="MFC7126504.1"/>
    </source>
</evidence>
<proteinExistence type="inferred from homology"/>
<dbReference type="RefSeq" id="WP_267636059.1">
    <property type="nucleotide sequence ID" value="NZ_JAODIY010000001.1"/>
</dbReference>
<dbReference type="CDD" id="cd00293">
    <property type="entry name" value="USP-like"/>
    <property type="match status" value="1"/>
</dbReference>
<dbReference type="PRINTS" id="PR01438">
    <property type="entry name" value="UNVRSLSTRESS"/>
</dbReference>
<dbReference type="Proteomes" id="UP001596414">
    <property type="component" value="Unassembled WGS sequence"/>
</dbReference>
<comment type="similarity">
    <text evidence="1">Belongs to the universal stress protein A family.</text>
</comment>
<protein>
    <submittedName>
        <fullName evidence="3">Universal stress protein</fullName>
    </submittedName>
</protein>
<dbReference type="Pfam" id="PF00582">
    <property type="entry name" value="Usp"/>
    <property type="match status" value="1"/>
</dbReference>
<accession>A0ABD5X7L4</accession>
<dbReference type="InterPro" id="IPR006016">
    <property type="entry name" value="UspA"/>
</dbReference>
<name>A0ABD5X7L4_9EURY</name>
<dbReference type="InterPro" id="IPR014729">
    <property type="entry name" value="Rossmann-like_a/b/a_fold"/>
</dbReference>
<evidence type="ECO:0000259" key="2">
    <source>
        <dbReference type="Pfam" id="PF00582"/>
    </source>
</evidence>
<organism evidence="3 4">
    <name type="scientific">Halovenus rubra</name>
    <dbReference type="NCBI Taxonomy" id="869890"/>
    <lineage>
        <taxon>Archaea</taxon>
        <taxon>Methanobacteriati</taxon>
        <taxon>Methanobacteriota</taxon>
        <taxon>Stenosarchaea group</taxon>
        <taxon>Halobacteria</taxon>
        <taxon>Halobacteriales</taxon>
        <taxon>Haloarculaceae</taxon>
        <taxon>Halovenus</taxon>
    </lineage>
</organism>
<sequence>MYDLIIVPIDGSKAASDAADHGVCQAVAHDARLVFLAVVEMSGTAAPEAHDSDVIEEQRVTQQDELASLVEKAQSAGVDADGVVETGVPSRIILEQASEREADLLVMATSARSGVGRFLYGSVTEQVIREADTPVLAIQR</sequence>